<protein>
    <submittedName>
        <fullName evidence="1">Uncharacterized protein</fullName>
    </submittedName>
</protein>
<dbReference type="AlphaFoldDB" id="A0A517PSH7"/>
<organism evidence="1 2">
    <name type="scientific">Gimesia chilikensis</name>
    <dbReference type="NCBI Taxonomy" id="2605989"/>
    <lineage>
        <taxon>Bacteria</taxon>
        <taxon>Pseudomonadati</taxon>
        <taxon>Planctomycetota</taxon>
        <taxon>Planctomycetia</taxon>
        <taxon>Planctomycetales</taxon>
        <taxon>Planctomycetaceae</taxon>
        <taxon>Gimesia</taxon>
    </lineage>
</organism>
<keyword evidence="2" id="KW-1185">Reference proteome</keyword>
<proteinExistence type="predicted"/>
<evidence type="ECO:0000313" key="1">
    <source>
        <dbReference type="EMBL" id="QDT22328.1"/>
    </source>
</evidence>
<gene>
    <name evidence="1" type="ORF">HG66A1_41350</name>
</gene>
<sequence>MDLQVDNRDTLLTGTAIAKFVNHVCYEMRYYSSADAT</sequence>
<reference evidence="1 2" key="1">
    <citation type="submission" date="2019-02" db="EMBL/GenBank/DDBJ databases">
        <title>Deep-cultivation of Planctomycetes and their phenomic and genomic characterization uncovers novel biology.</title>
        <authorList>
            <person name="Wiegand S."/>
            <person name="Jogler M."/>
            <person name="Boedeker C."/>
            <person name="Pinto D."/>
            <person name="Vollmers J."/>
            <person name="Rivas-Marin E."/>
            <person name="Kohn T."/>
            <person name="Peeters S.H."/>
            <person name="Heuer A."/>
            <person name="Rast P."/>
            <person name="Oberbeckmann S."/>
            <person name="Bunk B."/>
            <person name="Jeske O."/>
            <person name="Meyerdierks A."/>
            <person name="Storesund J.E."/>
            <person name="Kallscheuer N."/>
            <person name="Luecker S."/>
            <person name="Lage O.M."/>
            <person name="Pohl T."/>
            <person name="Merkel B.J."/>
            <person name="Hornburger P."/>
            <person name="Mueller R.-W."/>
            <person name="Bruemmer F."/>
            <person name="Labrenz M."/>
            <person name="Spormann A.M."/>
            <person name="Op den Camp H."/>
            <person name="Overmann J."/>
            <person name="Amann R."/>
            <person name="Jetten M.S.M."/>
            <person name="Mascher T."/>
            <person name="Medema M.H."/>
            <person name="Devos D.P."/>
            <person name="Kaster A.-K."/>
            <person name="Ovreas L."/>
            <person name="Rohde M."/>
            <person name="Galperin M.Y."/>
            <person name="Jogler C."/>
        </authorList>
    </citation>
    <scope>NUCLEOTIDE SEQUENCE [LARGE SCALE GENOMIC DNA]</scope>
    <source>
        <strain evidence="1 2">HG66A1</strain>
    </source>
</reference>
<dbReference type="Proteomes" id="UP000320421">
    <property type="component" value="Chromosome"/>
</dbReference>
<accession>A0A517PSH7</accession>
<dbReference type="EMBL" id="CP036266">
    <property type="protein sequence ID" value="QDT22328.1"/>
    <property type="molecule type" value="Genomic_DNA"/>
</dbReference>
<evidence type="ECO:0000313" key="2">
    <source>
        <dbReference type="Proteomes" id="UP000320421"/>
    </source>
</evidence>
<name>A0A517PSH7_9PLAN</name>